<gene>
    <name evidence="2" type="ORF">LUZ62_031100</name>
</gene>
<organism evidence="2 3">
    <name type="scientific">Rhynchospora pubera</name>
    <dbReference type="NCBI Taxonomy" id="906938"/>
    <lineage>
        <taxon>Eukaryota</taxon>
        <taxon>Viridiplantae</taxon>
        <taxon>Streptophyta</taxon>
        <taxon>Embryophyta</taxon>
        <taxon>Tracheophyta</taxon>
        <taxon>Spermatophyta</taxon>
        <taxon>Magnoliopsida</taxon>
        <taxon>Liliopsida</taxon>
        <taxon>Poales</taxon>
        <taxon>Cyperaceae</taxon>
        <taxon>Cyperoideae</taxon>
        <taxon>Rhynchosporeae</taxon>
        <taxon>Rhynchospora</taxon>
    </lineage>
</organism>
<dbReference type="InterPro" id="IPR036392">
    <property type="entry name" value="PLAT/LH2_dom_sf"/>
</dbReference>
<evidence type="ECO:0000313" key="3">
    <source>
        <dbReference type="Proteomes" id="UP001140206"/>
    </source>
</evidence>
<dbReference type="Proteomes" id="UP001140206">
    <property type="component" value="Chromosome 1"/>
</dbReference>
<dbReference type="CDD" id="cd00113">
    <property type="entry name" value="PLAT"/>
    <property type="match status" value="1"/>
</dbReference>
<dbReference type="Gene3D" id="2.60.60.20">
    <property type="entry name" value="PLAT/LH2 domain"/>
    <property type="match status" value="1"/>
</dbReference>
<dbReference type="PANTHER" id="PTHR31718:SF31">
    <property type="entry name" value="OS01G0172800 PROTEIN"/>
    <property type="match status" value="1"/>
</dbReference>
<evidence type="ECO:0000256" key="1">
    <source>
        <dbReference type="SAM" id="SignalP"/>
    </source>
</evidence>
<dbReference type="InterPro" id="IPR010417">
    <property type="entry name" value="Embryo-specific_ATS3"/>
</dbReference>
<comment type="caution">
    <text evidence="2">The sequence shown here is derived from an EMBL/GenBank/DDBJ whole genome shotgun (WGS) entry which is preliminary data.</text>
</comment>
<dbReference type="PANTHER" id="PTHR31718">
    <property type="entry name" value="PLAT DOMAIN-CONTAINING PROTEIN"/>
    <property type="match status" value="1"/>
</dbReference>
<keyword evidence="1" id="KW-0732">Signal</keyword>
<feature type="signal peptide" evidence="1">
    <location>
        <begin position="1"/>
        <end position="24"/>
    </location>
</feature>
<dbReference type="Pfam" id="PF06232">
    <property type="entry name" value="ATS3"/>
    <property type="match status" value="1"/>
</dbReference>
<dbReference type="AlphaFoldDB" id="A0AAV8HM07"/>
<keyword evidence="3" id="KW-1185">Reference proteome</keyword>
<name>A0AAV8HM07_9POAL</name>
<feature type="chain" id="PRO_5043350395" evidence="1">
    <location>
        <begin position="25"/>
        <end position="172"/>
    </location>
</feature>
<evidence type="ECO:0000313" key="2">
    <source>
        <dbReference type="EMBL" id="KAJ4818534.1"/>
    </source>
</evidence>
<reference evidence="2" key="1">
    <citation type="submission" date="2022-08" db="EMBL/GenBank/DDBJ databases">
        <authorList>
            <person name="Marques A."/>
        </authorList>
    </citation>
    <scope>NUCLEOTIDE SEQUENCE</scope>
    <source>
        <strain evidence="2">RhyPub2mFocal</strain>
        <tissue evidence="2">Leaves</tissue>
    </source>
</reference>
<proteinExistence type="predicted"/>
<accession>A0AAV8HM07</accession>
<protein>
    <submittedName>
        <fullName evidence="2">Embryo-specific 3</fullName>
    </submittedName>
</protein>
<dbReference type="SUPFAM" id="SSF49723">
    <property type="entry name" value="Lipase/lipooxygenase domain (PLAT/LH2 domain)"/>
    <property type="match status" value="1"/>
</dbReference>
<dbReference type="EMBL" id="JAMFTS010000001">
    <property type="protein sequence ID" value="KAJ4818534.1"/>
    <property type="molecule type" value="Genomic_DNA"/>
</dbReference>
<sequence length="172" mass="19129">MANLLTSTFSLLLLFSFVLSSVVADADLSLPTTPQELRSFKIHDTQVGERASGCSYTVKIKTSCSSPRYTRDAISIAFGDRYRNEVYAPRIDDPSSDTFESCSTDTFTLQGPCGYGVCYLYLYRSGYDGWVPSSVKIYEPSGRAVTFYYDTPIPNGVWYGFDQCRQATLASI</sequence>